<feature type="compositionally biased region" description="Polar residues" evidence="1">
    <location>
        <begin position="570"/>
        <end position="586"/>
    </location>
</feature>
<evidence type="ECO:0000313" key="3">
    <source>
        <dbReference type="Proteomes" id="UP000198287"/>
    </source>
</evidence>
<feature type="compositionally biased region" description="Polar residues" evidence="1">
    <location>
        <begin position="301"/>
        <end position="337"/>
    </location>
</feature>
<feature type="compositionally biased region" description="Acidic residues" evidence="1">
    <location>
        <begin position="118"/>
        <end position="130"/>
    </location>
</feature>
<evidence type="ECO:0000313" key="2">
    <source>
        <dbReference type="EMBL" id="OXA51251.1"/>
    </source>
</evidence>
<comment type="caution">
    <text evidence="2">The sequence shown here is derived from an EMBL/GenBank/DDBJ whole genome shotgun (WGS) entry which is preliminary data.</text>
</comment>
<feature type="compositionally biased region" description="Low complexity" evidence="1">
    <location>
        <begin position="269"/>
        <end position="291"/>
    </location>
</feature>
<name>A0A226E2V1_FOLCA</name>
<feature type="region of interest" description="Disordered" evidence="1">
    <location>
        <begin position="252"/>
        <end position="346"/>
    </location>
</feature>
<feature type="region of interest" description="Disordered" evidence="1">
    <location>
        <begin position="535"/>
        <end position="594"/>
    </location>
</feature>
<proteinExistence type="predicted"/>
<keyword evidence="3" id="KW-1185">Reference proteome</keyword>
<protein>
    <submittedName>
        <fullName evidence="2">Uncharacterized protein</fullName>
    </submittedName>
</protein>
<dbReference type="EMBL" id="LNIX01000008">
    <property type="protein sequence ID" value="OXA51251.1"/>
    <property type="molecule type" value="Genomic_DNA"/>
</dbReference>
<feature type="compositionally biased region" description="Basic residues" evidence="1">
    <location>
        <begin position="72"/>
        <end position="88"/>
    </location>
</feature>
<evidence type="ECO:0000256" key="1">
    <source>
        <dbReference type="SAM" id="MobiDB-lite"/>
    </source>
</evidence>
<gene>
    <name evidence="2" type="ORF">Fcan01_13937</name>
</gene>
<dbReference type="AlphaFoldDB" id="A0A226E2V1"/>
<feature type="region of interest" description="Disordered" evidence="1">
    <location>
        <begin position="668"/>
        <end position="705"/>
    </location>
</feature>
<feature type="compositionally biased region" description="Basic and acidic residues" evidence="1">
    <location>
        <begin position="91"/>
        <end position="106"/>
    </location>
</feature>
<reference evidence="2 3" key="1">
    <citation type="submission" date="2015-12" db="EMBL/GenBank/DDBJ databases">
        <title>The genome of Folsomia candida.</title>
        <authorList>
            <person name="Faddeeva A."/>
            <person name="Derks M.F."/>
            <person name="Anvar Y."/>
            <person name="Smit S."/>
            <person name="Van Straalen N."/>
            <person name="Roelofs D."/>
        </authorList>
    </citation>
    <scope>NUCLEOTIDE SEQUENCE [LARGE SCALE GENOMIC DNA]</scope>
    <source>
        <strain evidence="2 3">VU population</strain>
        <tissue evidence="2">Whole body</tissue>
    </source>
</reference>
<feature type="compositionally biased region" description="Low complexity" evidence="1">
    <location>
        <begin position="680"/>
        <end position="690"/>
    </location>
</feature>
<dbReference type="Proteomes" id="UP000198287">
    <property type="component" value="Unassembled WGS sequence"/>
</dbReference>
<feature type="region of interest" description="Disordered" evidence="1">
    <location>
        <begin position="1"/>
        <end position="144"/>
    </location>
</feature>
<sequence>MADNHGAAEPHVVPLLEPSSPPPNDKVATEESPVEIPATASKTAMSPSGEVGSAPQPPAVEEQKQSGLTAASKKRKRRIRYKRNKRTLPRTGDDGTRSTSKSRELTIESTGAMITDDNKDDENDDDEETTSSEVDNSCPTVTWDSNAETIAVMNEIEEKIEEESTRSTISDPVIVQVDADIVSSLSGHYPDFSSGTGWTSSQCRNEDVDFAGTVSGSHYQPIEMVVVDQIPALQQPEKTEITRITLGEEITFPISTLDDDSPNNNSGSPEIESTPTEETITTTLTSPNNLPLQEELAYNADDTTSTVEPRTTDDGTMSTSKSKESVTQFTPGLATTNDNKDNNRGDDEGTFFSELENSCPTIPWDSYPETVASVMDEIDQMLEEESTTSDPGVVQLDEDIISSLSGRYPDFLSGTGWTSSQCNDKDVDLAGTVSGGRHQPIEVVVVDQIPALPQQQEIECVMQEQDDDDDQETKTTFRDQNTYLRKEEAFGSVSAIFDTAPQQQSQDHFEIVEPDQEQGEEEALLLNLSRAMKKSYPETTRVTEKDSIYTLDDCEDSSNPKSSGAEPTPAENNNRLDIAEQPSSLIDNDDTTTPEVIIPSSVTLSQKESTASATSARTISLCHPEQLKELSPQSNIVTLSEERQEEQFLVSESESEFGGCCAALRRGRSRPWNKKDTINTGDGSSSSTRPGSGGKRTSFKERSASLKMRLSKVFFKGNPPTKE</sequence>
<organism evidence="2 3">
    <name type="scientific">Folsomia candida</name>
    <name type="common">Springtail</name>
    <dbReference type="NCBI Taxonomy" id="158441"/>
    <lineage>
        <taxon>Eukaryota</taxon>
        <taxon>Metazoa</taxon>
        <taxon>Ecdysozoa</taxon>
        <taxon>Arthropoda</taxon>
        <taxon>Hexapoda</taxon>
        <taxon>Collembola</taxon>
        <taxon>Entomobryomorpha</taxon>
        <taxon>Isotomoidea</taxon>
        <taxon>Isotomidae</taxon>
        <taxon>Proisotominae</taxon>
        <taxon>Folsomia</taxon>
    </lineage>
</organism>
<accession>A0A226E2V1</accession>